<keyword evidence="2" id="KW-0732">Signal</keyword>
<keyword evidence="4" id="KW-1185">Reference proteome</keyword>
<dbReference type="Proteomes" id="UP000009134">
    <property type="component" value="Chromosome"/>
</dbReference>
<dbReference type="KEGG" id="nar:Saro_0022"/>
<dbReference type="eggNOG" id="COG5010">
    <property type="taxonomic scope" value="Bacteria"/>
</dbReference>
<evidence type="ECO:0000256" key="2">
    <source>
        <dbReference type="SAM" id="SignalP"/>
    </source>
</evidence>
<evidence type="ECO:0008006" key="5">
    <source>
        <dbReference type="Google" id="ProtNLM"/>
    </source>
</evidence>
<feature type="signal peptide" evidence="2">
    <location>
        <begin position="1"/>
        <end position="23"/>
    </location>
</feature>
<dbReference type="InterPro" id="IPR011990">
    <property type="entry name" value="TPR-like_helical_dom_sf"/>
</dbReference>
<accession>Q2GCD9</accession>
<dbReference type="HOGENOM" id="CLU_040392_0_0_5"/>
<feature type="region of interest" description="Disordered" evidence="1">
    <location>
        <begin position="498"/>
        <end position="529"/>
    </location>
</feature>
<dbReference type="AlphaFoldDB" id="Q2GCD9"/>
<sequence>MRRILLRTASALAALCLAMPVQAKWYEASSKHFVVYSDRGTEQVRIMASKLERFDAALRQLTGRTDEPIAPSNRVTIFMVQSPIDVARLFGKGGNYVGGFYSSIAGASYAIVPPFIVQETGENGFAEGVLLHEYAHHFVSENQSILYPIWLNEGFAEFVSTARFEKNGSIGLGLPGQWRGWQLTHQVSVPAEMLVDSQAYFARRELAFDQFYPRAWLLYHMLTFEASREGQLAAYAGALSRGLNDRDAAIAAFGDLRQLELDLQSYGRKVTMPYYLIKGETLRPAQVNVRELSKEDAEAMPFWMRIRRGLEEGNAEPLAVEVRAMAARNPTSAFVQTILGMAEFEADHVDAALAAADTAIAIDPMAIEAHVLKGRAMLAKASRNGATPVEWNAVRAAFLKANAIDPDHPQPLFLYYASFLSQGFKPTGNALQALSRALELAPYDRVIRAELAESQVSRAQFEEAKSTIRMLMRDPHSPLGGARIRAVMEKLDERNAEGARKLLEMSNEEFKAKQEKGDPDSGAGREAAA</sequence>
<organism evidence="3 4">
    <name type="scientific">Novosphingobium aromaticivorans (strain ATCC 700278 / DSM 12444 / CCUG 56034 / CIP 105152 / NBRC 16084 / F199)</name>
    <dbReference type="NCBI Taxonomy" id="279238"/>
    <lineage>
        <taxon>Bacteria</taxon>
        <taxon>Pseudomonadati</taxon>
        <taxon>Pseudomonadota</taxon>
        <taxon>Alphaproteobacteria</taxon>
        <taxon>Sphingomonadales</taxon>
        <taxon>Sphingomonadaceae</taxon>
        <taxon>Novosphingobium</taxon>
    </lineage>
</organism>
<evidence type="ECO:0000313" key="3">
    <source>
        <dbReference type="EMBL" id="ABD24471.1"/>
    </source>
</evidence>
<gene>
    <name evidence="3" type="ordered locus">Saro_0022</name>
</gene>
<proteinExistence type="predicted"/>
<evidence type="ECO:0000256" key="1">
    <source>
        <dbReference type="SAM" id="MobiDB-lite"/>
    </source>
</evidence>
<feature type="chain" id="PRO_5004207822" description="DUF1570 domain-containing protein" evidence="2">
    <location>
        <begin position="24"/>
        <end position="529"/>
    </location>
</feature>
<protein>
    <recommendedName>
        <fullName evidence="5">DUF1570 domain-containing protein</fullName>
    </recommendedName>
</protein>
<reference evidence="4" key="1">
    <citation type="submission" date="2006-01" db="EMBL/GenBank/DDBJ databases">
        <title>Complete sequence of Novosphingobium aromaticivorans DSM 12444.</title>
        <authorList>
            <consortium name="US DOE Joint Genome Institute"/>
            <person name="Copeland A."/>
            <person name="Lucas S."/>
            <person name="Lapidus A."/>
            <person name="Barry K."/>
            <person name="Detter J.C."/>
            <person name="Glavina T."/>
            <person name="Hammon N."/>
            <person name="Israni S."/>
            <person name="Pitluck S."/>
            <person name="Chain P."/>
            <person name="Malfatti S."/>
            <person name="Shin M."/>
            <person name="Vergez L."/>
            <person name="Schmutz J."/>
            <person name="Larimer F."/>
            <person name="Land M."/>
            <person name="Kyrpides N."/>
            <person name="Ivanova N."/>
            <person name="Fredrickson J."/>
            <person name="Balkwill D."/>
            <person name="Romine M.F."/>
            <person name="Richardson P."/>
        </authorList>
    </citation>
    <scope>NUCLEOTIDE SEQUENCE [LARGE SCALE GENOMIC DNA]</scope>
    <source>
        <strain evidence="4">ATCC 700278 / DSM 12444 / CCUG 56034 / CIP 105152 / NBRC 16084 / F199</strain>
    </source>
</reference>
<feature type="compositionally biased region" description="Basic and acidic residues" evidence="1">
    <location>
        <begin position="498"/>
        <end position="519"/>
    </location>
</feature>
<dbReference type="Gene3D" id="1.25.40.10">
    <property type="entry name" value="Tetratricopeptide repeat domain"/>
    <property type="match status" value="1"/>
</dbReference>
<dbReference type="EMBL" id="CP000248">
    <property type="protein sequence ID" value="ABD24471.1"/>
    <property type="molecule type" value="Genomic_DNA"/>
</dbReference>
<name>Q2GCD9_NOVAD</name>
<evidence type="ECO:0000313" key="4">
    <source>
        <dbReference type="Proteomes" id="UP000009134"/>
    </source>
</evidence>
<dbReference type="SUPFAM" id="SSF48452">
    <property type="entry name" value="TPR-like"/>
    <property type="match status" value="1"/>
</dbReference>